<dbReference type="Pfam" id="PF04464">
    <property type="entry name" value="Glyphos_transf"/>
    <property type="match status" value="1"/>
</dbReference>
<dbReference type="EMBL" id="MHRP01000036">
    <property type="protein sequence ID" value="OHA26160.1"/>
    <property type="molecule type" value="Genomic_DNA"/>
</dbReference>
<dbReference type="SUPFAM" id="SSF53756">
    <property type="entry name" value="UDP-Glycosyltransferase/glycogen phosphorylase"/>
    <property type="match status" value="1"/>
</dbReference>
<organism evidence="1 2">
    <name type="scientific">Candidatus Taylorbacteria bacterium RIFCSPHIGHO2_02_FULL_45_35</name>
    <dbReference type="NCBI Taxonomy" id="1802311"/>
    <lineage>
        <taxon>Bacteria</taxon>
        <taxon>Candidatus Tayloriibacteriota</taxon>
    </lineage>
</organism>
<sequence>MKTIFVTMPNVSVFRNLYFFPKSFFNQLEDALKLKKDTRVVFLVHKGDYEKYIWFFKPHLSDRVIVEEVLVDPKKNIWRKFFRFLYAYLVYTGTTKVLTTMGMRVDDPPAAANRHVFIIRILLANTFGRSRFVKRKVVPFLYPRVFTERPFEDLFTRYKPRLIFTTNLYGEFDTFLLAEAKRRGVKSIGMLANWDHVDKYFLPLQSDVLLVQNEQVKSAAYRYQAYENHELKCTGYPYFDFIIDPHFVMKREDILAHLGFPAAGRYILYISGTAYCPDEPDVIENILSWIDQGVFGPNIHLVLRPYLGGRSKDKEFDRKKFEGFKNHPRVRFYTEKAWNSMSDAVNFMNVMRHASVVMTVYSTAFLEAAVLDRPLVAAVFDGYHKRPYHRSIRRFEEFEHFKDFIKTGAIKRTFSFEQLKYALAAYLKNPAIDADKRAYVREKVCYKLDGHATKRTLDFVLDMLDNSAEASPK</sequence>
<name>A0A1G2MQI6_9BACT</name>
<evidence type="ECO:0000313" key="2">
    <source>
        <dbReference type="Proteomes" id="UP000177943"/>
    </source>
</evidence>
<dbReference type="InterPro" id="IPR043148">
    <property type="entry name" value="TagF_C"/>
</dbReference>
<dbReference type="Gene3D" id="3.40.50.12580">
    <property type="match status" value="1"/>
</dbReference>
<comment type="caution">
    <text evidence="1">The sequence shown here is derived from an EMBL/GenBank/DDBJ whole genome shotgun (WGS) entry which is preliminary data.</text>
</comment>
<dbReference type="GO" id="GO:0047355">
    <property type="term" value="F:CDP-glycerol glycerophosphotransferase activity"/>
    <property type="evidence" value="ECO:0007669"/>
    <property type="project" value="InterPro"/>
</dbReference>
<proteinExistence type="predicted"/>
<dbReference type="AlphaFoldDB" id="A0A1G2MQI6"/>
<reference evidence="1 2" key="1">
    <citation type="journal article" date="2016" name="Nat. Commun.">
        <title>Thousands of microbial genomes shed light on interconnected biogeochemical processes in an aquifer system.</title>
        <authorList>
            <person name="Anantharaman K."/>
            <person name="Brown C.T."/>
            <person name="Hug L.A."/>
            <person name="Sharon I."/>
            <person name="Castelle C.J."/>
            <person name="Probst A.J."/>
            <person name="Thomas B.C."/>
            <person name="Singh A."/>
            <person name="Wilkins M.J."/>
            <person name="Karaoz U."/>
            <person name="Brodie E.L."/>
            <person name="Williams K.H."/>
            <person name="Hubbard S.S."/>
            <person name="Banfield J.F."/>
        </authorList>
    </citation>
    <scope>NUCLEOTIDE SEQUENCE [LARGE SCALE GENOMIC DNA]</scope>
</reference>
<dbReference type="InterPro" id="IPR007554">
    <property type="entry name" value="Glycerophosphate_synth"/>
</dbReference>
<gene>
    <name evidence="1" type="ORF">A3D56_00465</name>
</gene>
<dbReference type="GO" id="GO:0016020">
    <property type="term" value="C:membrane"/>
    <property type="evidence" value="ECO:0007669"/>
    <property type="project" value="InterPro"/>
</dbReference>
<accession>A0A1G2MQI6</accession>
<protein>
    <submittedName>
        <fullName evidence="1">Uncharacterized protein</fullName>
    </submittedName>
</protein>
<evidence type="ECO:0000313" key="1">
    <source>
        <dbReference type="EMBL" id="OHA26160.1"/>
    </source>
</evidence>
<dbReference type="Proteomes" id="UP000177943">
    <property type="component" value="Unassembled WGS sequence"/>
</dbReference>